<dbReference type="Proteomes" id="UP001388673">
    <property type="component" value="Unassembled WGS sequence"/>
</dbReference>
<sequence length="273" mass="30016">MSPSIMNSPLLTLPAINSLLSSVHPDNTELRIQLLSAKIHLLTNSMTSPSPPSSLSRSSTLIHETAESSSSAGASRASSTSRSQDDHSIHAEARSDYKGGICSDNVRFGNGAAFQGRYRDTRSEIEILRIRLDLGRSYLRLKIPNYLSAEAELTTVEKGCKGILKRLDRTRRHRDHPSRGASTTQSIHNSSSVSGAEGAVQGDEIDKDGAKHKQVEVEDDGTSEKMRNEVRKMRLDALRAMIDVEEGLGRTGREDRWRKAIVAMDHSGDGRRQ</sequence>
<organism evidence="2 3">
    <name type="scientific">Kwoniella newhampshirensis</name>
    <dbReference type="NCBI Taxonomy" id="1651941"/>
    <lineage>
        <taxon>Eukaryota</taxon>
        <taxon>Fungi</taxon>
        <taxon>Dikarya</taxon>
        <taxon>Basidiomycota</taxon>
        <taxon>Agaricomycotina</taxon>
        <taxon>Tremellomycetes</taxon>
        <taxon>Tremellales</taxon>
        <taxon>Cryptococcaceae</taxon>
        <taxon>Kwoniella</taxon>
    </lineage>
</organism>
<feature type="compositionally biased region" description="Polar residues" evidence="1">
    <location>
        <begin position="180"/>
        <end position="194"/>
    </location>
</feature>
<feature type="region of interest" description="Disordered" evidence="1">
    <location>
        <begin position="46"/>
        <end position="92"/>
    </location>
</feature>
<feature type="compositionally biased region" description="Basic and acidic residues" evidence="1">
    <location>
        <begin position="207"/>
        <end position="228"/>
    </location>
</feature>
<evidence type="ECO:0008006" key="4">
    <source>
        <dbReference type="Google" id="ProtNLM"/>
    </source>
</evidence>
<evidence type="ECO:0000313" key="3">
    <source>
        <dbReference type="Proteomes" id="UP001388673"/>
    </source>
</evidence>
<evidence type="ECO:0000256" key="1">
    <source>
        <dbReference type="SAM" id="MobiDB-lite"/>
    </source>
</evidence>
<protein>
    <recommendedName>
        <fullName evidence="4">SHSP domain-containing protein</fullName>
    </recommendedName>
</protein>
<dbReference type="EMBL" id="JBCAWK010000005">
    <property type="protein sequence ID" value="KAK8858717.1"/>
    <property type="molecule type" value="Genomic_DNA"/>
</dbReference>
<gene>
    <name evidence="2" type="ORF">IAR55_002946</name>
</gene>
<feature type="compositionally biased region" description="Low complexity" evidence="1">
    <location>
        <begin position="46"/>
        <end position="82"/>
    </location>
</feature>
<comment type="caution">
    <text evidence="2">The sequence shown here is derived from an EMBL/GenBank/DDBJ whole genome shotgun (WGS) entry which is preliminary data.</text>
</comment>
<feature type="compositionally biased region" description="Basic and acidic residues" evidence="1">
    <location>
        <begin position="83"/>
        <end position="92"/>
    </location>
</feature>
<dbReference type="GeneID" id="92180204"/>
<feature type="region of interest" description="Disordered" evidence="1">
    <location>
        <begin position="167"/>
        <end position="228"/>
    </location>
</feature>
<evidence type="ECO:0000313" key="2">
    <source>
        <dbReference type="EMBL" id="KAK8858717.1"/>
    </source>
</evidence>
<proteinExistence type="predicted"/>
<reference evidence="2 3" key="1">
    <citation type="journal article" date="2024" name="bioRxiv">
        <title>Comparative genomics of Cryptococcus and Kwoniella reveals pathogenesis evolution and contrasting karyotype dynamics via intercentromeric recombination or chromosome fusion.</title>
        <authorList>
            <person name="Coelho M.A."/>
            <person name="David-Palma M."/>
            <person name="Shea T."/>
            <person name="Bowers K."/>
            <person name="McGinley-Smith S."/>
            <person name="Mohammad A.W."/>
            <person name="Gnirke A."/>
            <person name="Yurkov A.M."/>
            <person name="Nowrousian M."/>
            <person name="Sun S."/>
            <person name="Cuomo C.A."/>
            <person name="Heitman J."/>
        </authorList>
    </citation>
    <scope>NUCLEOTIDE SEQUENCE [LARGE SCALE GENOMIC DNA]</scope>
    <source>
        <strain evidence="2 3">CBS 13917</strain>
    </source>
</reference>
<dbReference type="KEGG" id="kne:92180204"/>
<dbReference type="RefSeq" id="XP_066803558.1">
    <property type="nucleotide sequence ID" value="XM_066946057.1"/>
</dbReference>
<accession>A0AAW0Z0E1</accession>
<name>A0AAW0Z0E1_9TREE</name>
<keyword evidence="3" id="KW-1185">Reference proteome</keyword>
<dbReference type="AlphaFoldDB" id="A0AAW0Z0E1"/>